<comment type="similarity">
    <text evidence="2 3">Belongs to the outer membrane factor (OMF) (TC 1.B.17) family.</text>
</comment>
<dbReference type="PROSITE" id="PS51257">
    <property type="entry name" value="PROKAR_LIPOPROTEIN"/>
    <property type="match status" value="1"/>
</dbReference>
<dbReference type="GO" id="GO:0009279">
    <property type="term" value="C:cell outer membrane"/>
    <property type="evidence" value="ECO:0007669"/>
    <property type="project" value="UniProtKB-SubCell"/>
</dbReference>
<dbReference type="SUPFAM" id="SSF56954">
    <property type="entry name" value="Outer membrane efflux proteins (OEP)"/>
    <property type="match status" value="1"/>
</dbReference>
<keyword evidence="3" id="KW-0812">Transmembrane</keyword>
<sequence length="477" mass="52134">MRSVYLALGATLLSGCMLGPNFVASDVKAPKSWRQSQATSRTVNQSINPEWWNIFHDPTLTELISRASAANFDLRVASTRVAQARAERQIIGGDSLPAVNGSASYQRARNSAKGLQDSSGFDGEKAFSVWQADSDVSWEWDLWGRVRRELESADANVDAHTDLLRGVLLSVQAETAGDYIQLRAVQAQRATAEQNLAVAEHSLKLTSVRMNDGVATQLEVAEALAQVASVQARLPILQQQQSHLINALGFLLAQQPGTLNAELEKPQSLPITPAQVPVGLPSELARRRPDIRAAEARLHAATAEIGVAKADFYPSITLSGNIGLQAMQFSQLGSWGSHLYNFGPSLNLPIFEGGRLKGQLALKEAQQQQVAIQFQQTVLKAWHEVDDAMVDYETYQQQRERLKVAVDNSQVALDNAQRQYVAGATDFLNVLTVQRTLLDAQQASVISDENVSLSLVQLYKALGGGWQQAYPLAKTER</sequence>
<dbReference type="NCBIfam" id="TIGR01845">
    <property type="entry name" value="outer_NodT"/>
    <property type="match status" value="1"/>
</dbReference>
<keyword evidence="4" id="KW-0175">Coiled coil</keyword>
<evidence type="ECO:0000313" key="5">
    <source>
        <dbReference type="EMBL" id="MBF6636407.1"/>
    </source>
</evidence>
<dbReference type="Gene3D" id="2.20.200.10">
    <property type="entry name" value="Outer membrane efflux proteins (OEP)"/>
    <property type="match status" value="1"/>
</dbReference>
<dbReference type="RefSeq" id="WP_194977736.1">
    <property type="nucleotide sequence ID" value="NZ_JADMKS010000003.1"/>
</dbReference>
<reference evidence="5" key="2">
    <citation type="submission" date="2022-09" db="EMBL/GenBank/DDBJ databases">
        <title>Rouxiella aceris sp. nov., isolated from tree sap and emended description of the genus Rhouxiella.</title>
        <authorList>
            <person name="Kim I.S."/>
        </authorList>
    </citation>
    <scope>NUCLEOTIDE SEQUENCE</scope>
    <source>
        <strain evidence="5">SAP-2</strain>
    </source>
</reference>
<dbReference type="Gene3D" id="1.20.1600.10">
    <property type="entry name" value="Outer membrane efflux proteins (OEP)"/>
    <property type="match status" value="1"/>
</dbReference>
<organism evidence="5 6">
    <name type="scientific">Rouxiella silvae</name>
    <dbReference type="NCBI Taxonomy" id="1646373"/>
    <lineage>
        <taxon>Bacteria</taxon>
        <taxon>Pseudomonadati</taxon>
        <taxon>Pseudomonadota</taxon>
        <taxon>Gammaproteobacteria</taxon>
        <taxon>Enterobacterales</taxon>
        <taxon>Yersiniaceae</taxon>
        <taxon>Rouxiella</taxon>
    </lineage>
</organism>
<keyword evidence="3" id="KW-0449">Lipoprotein</keyword>
<evidence type="ECO:0000256" key="2">
    <source>
        <dbReference type="ARBA" id="ARBA00007613"/>
    </source>
</evidence>
<keyword evidence="3" id="KW-1134">Transmembrane beta strand</keyword>
<comment type="caution">
    <text evidence="5">The sequence shown here is derived from an EMBL/GenBank/DDBJ whole genome shotgun (WGS) entry which is preliminary data.</text>
</comment>
<dbReference type="PANTHER" id="PTHR30203">
    <property type="entry name" value="OUTER MEMBRANE CATION EFFLUX PROTEIN"/>
    <property type="match status" value="1"/>
</dbReference>
<comment type="subcellular location">
    <subcellularLocation>
        <location evidence="1 3">Cell outer membrane</location>
        <topology evidence="1 3">Lipid-anchor</topology>
    </subcellularLocation>
</comment>
<proteinExistence type="inferred from homology"/>
<protein>
    <submittedName>
        <fullName evidence="5">Efflux transporter outer membrane subunit</fullName>
    </submittedName>
</protein>
<evidence type="ECO:0000313" key="6">
    <source>
        <dbReference type="Proteomes" id="UP000705283"/>
    </source>
</evidence>
<dbReference type="Pfam" id="PF02321">
    <property type="entry name" value="OEP"/>
    <property type="match status" value="2"/>
</dbReference>
<gene>
    <name evidence="5" type="ORF">ITX54_07015</name>
</gene>
<dbReference type="Proteomes" id="UP000705283">
    <property type="component" value="Unassembled WGS sequence"/>
</dbReference>
<keyword evidence="3" id="KW-0564">Palmitate</keyword>
<dbReference type="PANTHER" id="PTHR30203:SF25">
    <property type="entry name" value="OUTER MEMBRANE PROTEIN-RELATED"/>
    <property type="match status" value="1"/>
</dbReference>
<evidence type="ECO:0000256" key="3">
    <source>
        <dbReference type="RuleBase" id="RU362097"/>
    </source>
</evidence>
<dbReference type="AlphaFoldDB" id="A0AA40X1I5"/>
<reference evidence="5" key="1">
    <citation type="submission" date="2020-11" db="EMBL/GenBank/DDBJ databases">
        <authorList>
            <person name="Lee S.D."/>
        </authorList>
    </citation>
    <scope>NUCLEOTIDE SEQUENCE</scope>
    <source>
        <strain evidence="5">SAP-2</strain>
    </source>
</reference>
<evidence type="ECO:0000256" key="4">
    <source>
        <dbReference type="SAM" id="Coils"/>
    </source>
</evidence>
<name>A0AA40X1I5_9GAMM</name>
<dbReference type="EMBL" id="JADMKS010000003">
    <property type="protein sequence ID" value="MBF6636407.1"/>
    <property type="molecule type" value="Genomic_DNA"/>
</dbReference>
<dbReference type="InterPro" id="IPR003423">
    <property type="entry name" value="OMP_efflux"/>
</dbReference>
<accession>A0AA40X1I5</accession>
<dbReference type="GO" id="GO:0015562">
    <property type="term" value="F:efflux transmembrane transporter activity"/>
    <property type="evidence" value="ECO:0007669"/>
    <property type="project" value="InterPro"/>
</dbReference>
<feature type="coiled-coil region" evidence="4">
    <location>
        <begin position="385"/>
        <end position="419"/>
    </location>
</feature>
<keyword evidence="3" id="KW-0472">Membrane</keyword>
<dbReference type="InterPro" id="IPR010131">
    <property type="entry name" value="MdtP/NodT-like"/>
</dbReference>
<evidence type="ECO:0000256" key="1">
    <source>
        <dbReference type="ARBA" id="ARBA00004459"/>
    </source>
</evidence>